<dbReference type="NCBIfam" id="TIGR02532">
    <property type="entry name" value="IV_pilin_GFxxxE"/>
    <property type="match status" value="1"/>
</dbReference>
<dbReference type="InterPro" id="IPR045584">
    <property type="entry name" value="Pilin-like"/>
</dbReference>
<feature type="transmembrane region" description="Helical" evidence="1">
    <location>
        <begin position="12"/>
        <end position="35"/>
    </location>
</feature>
<gene>
    <name evidence="2" type="ORF">RM552_08720</name>
</gene>
<dbReference type="RefSeq" id="WP_311368440.1">
    <property type="nucleotide sequence ID" value="NZ_JAVRHX010000002.1"/>
</dbReference>
<evidence type="ECO:0000313" key="3">
    <source>
        <dbReference type="Proteomes" id="UP001253545"/>
    </source>
</evidence>
<name>A0ABU2ZR85_9ALTE</name>
<dbReference type="InterPro" id="IPR012902">
    <property type="entry name" value="N_methyl_site"/>
</dbReference>
<dbReference type="EMBL" id="JAVRHX010000002">
    <property type="protein sequence ID" value="MDT0594920.1"/>
    <property type="molecule type" value="Genomic_DNA"/>
</dbReference>
<evidence type="ECO:0000313" key="2">
    <source>
        <dbReference type="EMBL" id="MDT0594920.1"/>
    </source>
</evidence>
<organism evidence="2 3">
    <name type="scientific">Glaciecola petra</name>
    <dbReference type="NCBI Taxonomy" id="3075602"/>
    <lineage>
        <taxon>Bacteria</taxon>
        <taxon>Pseudomonadati</taxon>
        <taxon>Pseudomonadota</taxon>
        <taxon>Gammaproteobacteria</taxon>
        <taxon>Alteromonadales</taxon>
        <taxon>Alteromonadaceae</taxon>
        <taxon>Glaciecola</taxon>
    </lineage>
</organism>
<keyword evidence="1" id="KW-1133">Transmembrane helix</keyword>
<dbReference type="Pfam" id="PF07963">
    <property type="entry name" value="N_methyl"/>
    <property type="match status" value="1"/>
</dbReference>
<proteinExistence type="predicted"/>
<dbReference type="Proteomes" id="UP001253545">
    <property type="component" value="Unassembled WGS sequence"/>
</dbReference>
<evidence type="ECO:0000256" key="1">
    <source>
        <dbReference type="SAM" id="Phobius"/>
    </source>
</evidence>
<reference evidence="2 3" key="1">
    <citation type="submission" date="2023-09" db="EMBL/GenBank/DDBJ databases">
        <authorList>
            <person name="Rey-Velasco X."/>
        </authorList>
    </citation>
    <scope>NUCLEOTIDE SEQUENCE [LARGE SCALE GENOMIC DNA]</scope>
    <source>
        <strain evidence="2 3">P117</strain>
    </source>
</reference>
<keyword evidence="1" id="KW-0472">Membrane</keyword>
<dbReference type="SUPFAM" id="SSF54523">
    <property type="entry name" value="Pili subunits"/>
    <property type="match status" value="1"/>
</dbReference>
<comment type="caution">
    <text evidence="2">The sequence shown here is derived from an EMBL/GenBank/DDBJ whole genome shotgun (WGS) entry which is preliminary data.</text>
</comment>
<keyword evidence="3" id="KW-1185">Reference proteome</keyword>
<dbReference type="Gene3D" id="3.30.700.10">
    <property type="entry name" value="Glycoprotein, Type 4 Pilin"/>
    <property type="match status" value="1"/>
</dbReference>
<accession>A0ABU2ZR85</accession>
<keyword evidence="1" id="KW-0812">Transmembrane</keyword>
<sequence>MSVSTRYQNGFTLIELIIVIVVLGVLSIVALPRFIDLSSDAKIASLEELAKQAKSTTQMVQYKAIIQGLQTTSSNPGNGQSEFIVNFSFGSVEVDFRSLCPESQGELGNRLDFLDFMSTSFNDQITTRVDNQYTLFGYDVPTSGTPTNQGCYIIYDSFAEPQCTIEVVTADC</sequence>
<protein>
    <submittedName>
        <fullName evidence="2">Type II secretion system protein</fullName>
    </submittedName>
</protein>